<comment type="cofactor">
    <cofactor evidence="1">
        <name>pyridoxal 5'-phosphate</name>
        <dbReference type="ChEBI" id="CHEBI:597326"/>
    </cofactor>
</comment>
<dbReference type="SUPFAM" id="SSF53686">
    <property type="entry name" value="Tryptophan synthase beta subunit-like PLP-dependent enzymes"/>
    <property type="match status" value="1"/>
</dbReference>
<dbReference type="EC" id="4.2.-.-" evidence="5"/>
<dbReference type="PANTHER" id="PTHR48078">
    <property type="entry name" value="THREONINE DEHYDRATASE, MITOCHONDRIAL-RELATED"/>
    <property type="match status" value="1"/>
</dbReference>
<evidence type="ECO:0000313" key="6">
    <source>
        <dbReference type="Proteomes" id="UP000007460"/>
    </source>
</evidence>
<evidence type="ECO:0000313" key="5">
    <source>
        <dbReference type="EMBL" id="ADE40673.1"/>
    </source>
</evidence>
<dbReference type="Proteomes" id="UP000007460">
    <property type="component" value="Chromosome"/>
</dbReference>
<dbReference type="STRING" id="488538.SAR116_2430"/>
<dbReference type="InterPro" id="IPR000634">
    <property type="entry name" value="Ser/Thr_deHydtase_PyrdxlP-BS"/>
</dbReference>
<dbReference type="Pfam" id="PF00291">
    <property type="entry name" value="PALP"/>
    <property type="match status" value="1"/>
</dbReference>
<evidence type="ECO:0000259" key="4">
    <source>
        <dbReference type="Pfam" id="PF00291"/>
    </source>
</evidence>
<keyword evidence="2" id="KW-0663">Pyridoxal phosphate</keyword>
<proteinExistence type="predicted"/>
<protein>
    <submittedName>
        <fullName evidence="5">Pyridoxal-5'-phosphate-dependent enzyme, beta subunit</fullName>
        <ecNumber evidence="5">4.2.-.-</ecNumber>
    </submittedName>
</protein>
<organism evidence="5 6">
    <name type="scientific">Puniceispirillum marinum (strain IMCC1322)</name>
    <dbReference type="NCBI Taxonomy" id="488538"/>
    <lineage>
        <taxon>Bacteria</taxon>
        <taxon>Pseudomonadati</taxon>
        <taxon>Pseudomonadota</taxon>
        <taxon>Alphaproteobacteria</taxon>
        <taxon>Candidatus Puniceispirillales</taxon>
        <taxon>Candidatus Puniceispirillaceae</taxon>
        <taxon>Candidatus Puniceispirillum</taxon>
    </lineage>
</organism>
<evidence type="ECO:0000256" key="2">
    <source>
        <dbReference type="ARBA" id="ARBA00022898"/>
    </source>
</evidence>
<dbReference type="Gene3D" id="3.40.50.1100">
    <property type="match status" value="2"/>
</dbReference>
<dbReference type="GO" id="GO:0004794">
    <property type="term" value="F:threonine deaminase activity"/>
    <property type="evidence" value="ECO:0007669"/>
    <property type="project" value="TreeGrafter"/>
</dbReference>
<evidence type="ECO:0000256" key="3">
    <source>
        <dbReference type="ARBA" id="ARBA00023239"/>
    </source>
</evidence>
<dbReference type="PANTHER" id="PTHR48078:SF6">
    <property type="entry name" value="L-THREONINE DEHYDRATASE CATABOLIC TDCB"/>
    <property type="match status" value="1"/>
</dbReference>
<keyword evidence="3 5" id="KW-0456">Lyase</keyword>
<gene>
    <name evidence="5" type="ordered locus">SAR116_2430</name>
</gene>
<dbReference type="CDD" id="cd01562">
    <property type="entry name" value="Thr-dehyd"/>
    <property type="match status" value="1"/>
</dbReference>
<evidence type="ECO:0000256" key="1">
    <source>
        <dbReference type="ARBA" id="ARBA00001933"/>
    </source>
</evidence>
<dbReference type="InterPro" id="IPR001926">
    <property type="entry name" value="TrpB-like_PALP"/>
</dbReference>
<dbReference type="GO" id="GO:0009097">
    <property type="term" value="P:isoleucine biosynthetic process"/>
    <property type="evidence" value="ECO:0007669"/>
    <property type="project" value="TreeGrafter"/>
</dbReference>
<dbReference type="GO" id="GO:0006567">
    <property type="term" value="P:L-threonine catabolic process"/>
    <property type="evidence" value="ECO:0007669"/>
    <property type="project" value="TreeGrafter"/>
</dbReference>
<reference evidence="5 6" key="1">
    <citation type="journal article" date="2010" name="J. Bacteriol.">
        <title>Complete genome sequence of "Candidatus Puniceispirillum marinum" IMCC1322, a representative of the SAR116 clade in the Alphaproteobacteria.</title>
        <authorList>
            <person name="Oh H.M."/>
            <person name="Kwon K.K."/>
            <person name="Kang I."/>
            <person name="Kang S.G."/>
            <person name="Lee J.H."/>
            <person name="Kim S.J."/>
            <person name="Cho J.C."/>
        </authorList>
    </citation>
    <scope>NUCLEOTIDE SEQUENCE [LARGE SCALE GENOMIC DNA]</scope>
    <source>
        <strain evidence="5 6">IMCC1322</strain>
    </source>
</reference>
<dbReference type="GO" id="GO:0003941">
    <property type="term" value="F:L-serine ammonia-lyase activity"/>
    <property type="evidence" value="ECO:0007669"/>
    <property type="project" value="TreeGrafter"/>
</dbReference>
<accession>D5BQF5</accession>
<feature type="domain" description="Tryptophan synthase beta chain-like PALP" evidence="4">
    <location>
        <begin position="23"/>
        <end position="309"/>
    </location>
</feature>
<dbReference type="EMBL" id="CP001751">
    <property type="protein sequence ID" value="ADE40673.1"/>
    <property type="molecule type" value="Genomic_DNA"/>
</dbReference>
<dbReference type="OrthoDB" id="9811476at2"/>
<dbReference type="eggNOG" id="COG1171">
    <property type="taxonomic scope" value="Bacteria"/>
</dbReference>
<dbReference type="HOGENOM" id="CLU_021152_4_2_5"/>
<dbReference type="RefSeq" id="WP_013047299.1">
    <property type="nucleotide sequence ID" value="NC_014010.1"/>
</dbReference>
<dbReference type="InterPro" id="IPR050147">
    <property type="entry name" value="Ser/Thr_Dehydratase"/>
</dbReference>
<dbReference type="AlphaFoldDB" id="D5BQF5"/>
<sequence>MKKFASDLIVTARDALAGRVIHTPVLPLESSKIAPYIPADTKLFMKLELFQHTGSFKARGALLGVDWLADAQKAKGVVTFSGGNHALATAWAARKQGISAKVLMTEAADPIRIEGCRALGAEIVLVPDMARALPMLDQIAADEGRHILHPFNDVNMAYGAATCGAEFVEDAPPLDIIVLPVGGGGLISGMAAAIKRHNPAITVIGVEPKGADSLSRSFATGTPATLDRIDTIADSLGAPMAMPESFALARQNVDDIVLIDDSAMADTMLLMRHALTLVAEPACTASLAAVLGPLRDRIRGKSVGVLACGSNISPDRYARYTADASLPRL</sequence>
<dbReference type="InterPro" id="IPR036052">
    <property type="entry name" value="TrpB-like_PALP_sf"/>
</dbReference>
<keyword evidence="6" id="KW-1185">Reference proteome</keyword>
<dbReference type="PROSITE" id="PS00165">
    <property type="entry name" value="DEHYDRATASE_SER_THR"/>
    <property type="match status" value="1"/>
</dbReference>
<dbReference type="KEGG" id="apb:SAR116_2430"/>
<dbReference type="GO" id="GO:0006565">
    <property type="term" value="P:L-serine catabolic process"/>
    <property type="evidence" value="ECO:0007669"/>
    <property type="project" value="TreeGrafter"/>
</dbReference>
<dbReference type="GO" id="GO:0030170">
    <property type="term" value="F:pyridoxal phosphate binding"/>
    <property type="evidence" value="ECO:0007669"/>
    <property type="project" value="InterPro"/>
</dbReference>
<name>D5BQF5_PUNMI</name>